<sequence length="292" mass="34066">MDGNTSNRPLSYDSTKCILAKLSHQKRFEVSRRCPGIRAAERATPMKIKILEFGNHEVTIDGVNYKVTIHQDYPADIIPEKVKKANDEGGVSHDFDQYGMRDFTVDHFLTPGDVLLKKGDWDDKRAEKEEERLVQMELLKARMEATRAQRIQENPENPNLALIGEDVPENPYIFAIMYKKMDDKLFPIVCKRSNTPFPYKKYIKFVKTDGWNTTTEFLEYNKKLYEAYKYLLHQLFAGRSDRVHVDTLIIRRLDPIMVLRLPENVKFKIGRLIESGERAIGNRVETLKQFTY</sequence>
<dbReference type="EMBL" id="GL379891">
    <property type="protein sequence ID" value="EGT31925.1"/>
    <property type="molecule type" value="Genomic_DNA"/>
</dbReference>
<gene>
    <name evidence="1" type="ORF">CAEBREN_23024</name>
</gene>
<dbReference type="Proteomes" id="UP000008068">
    <property type="component" value="Unassembled WGS sequence"/>
</dbReference>
<evidence type="ECO:0000313" key="2">
    <source>
        <dbReference type="Proteomes" id="UP000008068"/>
    </source>
</evidence>
<organism evidence="2">
    <name type="scientific">Caenorhabditis brenneri</name>
    <name type="common">Nematode worm</name>
    <dbReference type="NCBI Taxonomy" id="135651"/>
    <lineage>
        <taxon>Eukaryota</taxon>
        <taxon>Metazoa</taxon>
        <taxon>Ecdysozoa</taxon>
        <taxon>Nematoda</taxon>
        <taxon>Chromadorea</taxon>
        <taxon>Rhabditida</taxon>
        <taxon>Rhabditina</taxon>
        <taxon>Rhabditomorpha</taxon>
        <taxon>Rhabditoidea</taxon>
        <taxon>Rhabditidae</taxon>
        <taxon>Peloderinae</taxon>
        <taxon>Caenorhabditis</taxon>
    </lineage>
</organism>
<accession>G0NIN2</accession>
<dbReference type="AlphaFoldDB" id="G0NIN2"/>
<dbReference type="HOGENOM" id="CLU_042576_1_0_1"/>
<evidence type="ECO:0000313" key="1">
    <source>
        <dbReference type="EMBL" id="EGT31925.1"/>
    </source>
</evidence>
<dbReference type="OrthoDB" id="5910401at2759"/>
<dbReference type="PANTHER" id="PTHR31379:SF1">
    <property type="entry name" value="F-BOX C PROTEIN-RELATED"/>
    <property type="match status" value="1"/>
</dbReference>
<dbReference type="PANTHER" id="PTHR31379">
    <property type="entry name" value="F-BOX C PROTEIN-RELATED-RELATED"/>
    <property type="match status" value="1"/>
</dbReference>
<dbReference type="eggNOG" id="ENOG502TJN7">
    <property type="taxonomic scope" value="Eukaryota"/>
</dbReference>
<dbReference type="InterPro" id="IPR021942">
    <property type="entry name" value="DUF3557"/>
</dbReference>
<proteinExistence type="predicted"/>
<keyword evidence="2" id="KW-1185">Reference proteome</keyword>
<dbReference type="InParanoid" id="G0NIN2"/>
<reference evidence="2" key="1">
    <citation type="submission" date="2011-07" db="EMBL/GenBank/DDBJ databases">
        <authorList>
            <consortium name="Caenorhabditis brenneri Sequencing and Analysis Consortium"/>
            <person name="Wilson R.K."/>
        </authorList>
    </citation>
    <scope>NUCLEOTIDE SEQUENCE [LARGE SCALE GENOMIC DNA]</scope>
    <source>
        <strain evidence="2">PB2801</strain>
    </source>
</reference>
<dbReference type="Pfam" id="PF12078">
    <property type="entry name" value="DUF3557"/>
    <property type="match status" value="1"/>
</dbReference>
<name>G0NIN2_CAEBE</name>
<protein>
    <submittedName>
        <fullName evidence="1">Uncharacterized protein</fullName>
    </submittedName>
</protein>